<feature type="transmembrane region" description="Helical" evidence="1">
    <location>
        <begin position="116"/>
        <end position="140"/>
    </location>
</feature>
<organism evidence="2 3">
    <name type="scientific">Microbispora amethystogenes</name>
    <dbReference type="NCBI Taxonomy" id="1427754"/>
    <lineage>
        <taxon>Bacteria</taxon>
        <taxon>Bacillati</taxon>
        <taxon>Actinomycetota</taxon>
        <taxon>Actinomycetes</taxon>
        <taxon>Streptosporangiales</taxon>
        <taxon>Streptosporangiaceae</taxon>
        <taxon>Microbispora</taxon>
    </lineage>
</organism>
<reference evidence="2 3" key="1">
    <citation type="submission" date="2021-01" db="EMBL/GenBank/DDBJ databases">
        <title>Whole genome shotgun sequence of Microbispora amethystogenes NBRC 101907.</title>
        <authorList>
            <person name="Komaki H."/>
            <person name="Tamura T."/>
        </authorList>
    </citation>
    <scope>NUCLEOTIDE SEQUENCE [LARGE SCALE GENOMIC DNA]</scope>
    <source>
        <strain evidence="2 3">NBRC 101907</strain>
    </source>
</reference>
<dbReference type="InterPro" id="IPR058062">
    <property type="entry name" value="SCO7613_C"/>
</dbReference>
<sequence length="847" mass="86434">MAAVIGVGNPAGMQPGAHPCCPDCGEPLTGPHAACPACALPLSGALAGELWRVDLALADLRTREAQLTARRNELVAALRAARTETKQAEDHFGAVPSPVLSPKRPRDLPVKAVQNLLLALGGLLLVVSAIVFTAVSWGHLGIGGRAAILLGLTGLVLAAPIPLRRRGLAATAETLAMLGLALLFLDGYAAWQVGLAGLDAIHPQPYTAGLIGVVAVAFATYGRLARLRLPTPAAVGLAQLPLAVLTFDKGAFWLVAALLATACADATAWLAGRQRMVAVYFGCTWSLGVAIGLAESLETYEPRSAWPLSGALIVAVVAGLVIAVRAPRPWSVALTAVSAITLITALAVPTRMLLESPWAVAPAPLAGLAVTVLAVLASRTASAAKAAPLRAAVVQASVTAAVTAAIATALLSTPVAMTVIVALAGPLDQREVWSGIGTTGVREALGAQSIAGPSDLVVLAALALVCAVLALFIVRPGGTDNADWRARLHMLIVVALAFASVTVAVCPVALGLPYPAVIAVQLVLAVSLAAISTRAALMGVLALAAALEVCVWALVSEPATLIVLGVLAVTAAVTGRVARTPAVRAGAAATATLLIGGEAVALWVAADLQSRFVTFVLLGVAGVAVIVAALLKAGPRVAVEITGYALGAAGLLLAVDLPMFSLACAVAGVLAAGTALRPDRRMAGYVGTAFLLLAGWTRLLAERVELVEAYTVPFSLVLLAIGWRRARQSSSWAAYGAGLSFSFLPSLLAVYAQLGGWVRPLTLGVASFVVLLLGARSRLQAPVALGGFTLAAVALHELAPWIAQLVTAVPRWVPVAAGGVALVLIGATYEARLKDVRRMRAGFRGLR</sequence>
<keyword evidence="3" id="KW-1185">Reference proteome</keyword>
<feature type="transmembrane region" description="Helical" evidence="1">
    <location>
        <begin position="229"/>
        <end position="245"/>
    </location>
</feature>
<feature type="transmembrane region" description="Helical" evidence="1">
    <location>
        <begin position="585"/>
        <end position="606"/>
    </location>
</feature>
<name>A0ABQ4FN28_9ACTN</name>
<feature type="transmembrane region" description="Helical" evidence="1">
    <location>
        <begin position="732"/>
        <end position="751"/>
    </location>
</feature>
<dbReference type="RefSeq" id="WP_204288866.1">
    <property type="nucleotide sequence ID" value="NZ_BAABEJ010000021.1"/>
</dbReference>
<accession>A0ABQ4FN28</accession>
<feature type="transmembrane region" description="Helical" evidence="1">
    <location>
        <begin position="251"/>
        <end position="270"/>
    </location>
</feature>
<feature type="transmembrane region" description="Helical" evidence="1">
    <location>
        <begin position="331"/>
        <end position="352"/>
    </location>
</feature>
<feature type="transmembrane region" description="Helical" evidence="1">
    <location>
        <begin position="486"/>
        <end position="505"/>
    </location>
</feature>
<keyword evidence="1" id="KW-0812">Transmembrane</keyword>
<feature type="transmembrane region" description="Helical" evidence="1">
    <location>
        <begin position="205"/>
        <end position="222"/>
    </location>
</feature>
<feature type="transmembrane region" description="Helical" evidence="1">
    <location>
        <begin position="782"/>
        <end position="803"/>
    </location>
</feature>
<dbReference type="NCBIfam" id="NF047321">
    <property type="entry name" value="SCO7613_CTERM"/>
    <property type="match status" value="1"/>
</dbReference>
<dbReference type="EMBL" id="BOOB01000057">
    <property type="protein sequence ID" value="GIH36223.1"/>
    <property type="molecule type" value="Genomic_DNA"/>
</dbReference>
<feature type="transmembrane region" description="Helical" evidence="1">
    <location>
        <begin position="146"/>
        <end position="163"/>
    </location>
</feature>
<feature type="transmembrane region" description="Helical" evidence="1">
    <location>
        <begin position="809"/>
        <end position="829"/>
    </location>
</feature>
<feature type="transmembrane region" description="Helical" evidence="1">
    <location>
        <begin position="358"/>
        <end position="377"/>
    </location>
</feature>
<feature type="transmembrane region" description="Helical" evidence="1">
    <location>
        <begin position="757"/>
        <end position="775"/>
    </location>
</feature>
<feature type="transmembrane region" description="Helical" evidence="1">
    <location>
        <begin position="561"/>
        <end position="578"/>
    </location>
</feature>
<feature type="transmembrane region" description="Helical" evidence="1">
    <location>
        <begin position="707"/>
        <end position="723"/>
    </location>
</feature>
<evidence type="ECO:0000313" key="3">
    <source>
        <dbReference type="Proteomes" id="UP000651728"/>
    </source>
</evidence>
<keyword evidence="1" id="KW-1133">Transmembrane helix</keyword>
<feature type="transmembrane region" description="Helical" evidence="1">
    <location>
        <begin position="306"/>
        <end position="324"/>
    </location>
</feature>
<keyword evidence="1" id="KW-0472">Membrane</keyword>
<evidence type="ECO:0000313" key="2">
    <source>
        <dbReference type="EMBL" id="GIH36223.1"/>
    </source>
</evidence>
<feature type="transmembrane region" description="Helical" evidence="1">
    <location>
        <begin position="398"/>
        <end position="424"/>
    </location>
</feature>
<feature type="transmembrane region" description="Helical" evidence="1">
    <location>
        <begin position="660"/>
        <end position="676"/>
    </location>
</feature>
<gene>
    <name evidence="2" type="ORF">Mam01_63870</name>
</gene>
<feature type="transmembrane region" description="Helical" evidence="1">
    <location>
        <begin position="175"/>
        <end position="193"/>
    </location>
</feature>
<feature type="transmembrane region" description="Helical" evidence="1">
    <location>
        <begin position="683"/>
        <end position="701"/>
    </location>
</feature>
<feature type="transmembrane region" description="Helical" evidence="1">
    <location>
        <begin position="456"/>
        <end position="474"/>
    </location>
</feature>
<evidence type="ECO:0000256" key="1">
    <source>
        <dbReference type="SAM" id="Phobius"/>
    </source>
</evidence>
<evidence type="ECO:0008006" key="4">
    <source>
        <dbReference type="Google" id="ProtNLM"/>
    </source>
</evidence>
<protein>
    <recommendedName>
        <fullName evidence="4">Permease</fullName>
    </recommendedName>
</protein>
<feature type="transmembrane region" description="Helical" evidence="1">
    <location>
        <begin position="612"/>
        <end position="630"/>
    </location>
</feature>
<proteinExistence type="predicted"/>
<comment type="caution">
    <text evidence="2">The sequence shown here is derived from an EMBL/GenBank/DDBJ whole genome shotgun (WGS) entry which is preliminary data.</text>
</comment>
<feature type="transmembrane region" description="Helical" evidence="1">
    <location>
        <begin position="277"/>
        <end position="294"/>
    </location>
</feature>
<dbReference type="Proteomes" id="UP000651728">
    <property type="component" value="Unassembled WGS sequence"/>
</dbReference>